<feature type="region of interest" description="Disordered" evidence="2">
    <location>
        <begin position="61"/>
        <end position="94"/>
    </location>
</feature>
<dbReference type="InterPro" id="IPR036691">
    <property type="entry name" value="Endo/exonu/phosph_ase_sf"/>
</dbReference>
<dbReference type="GO" id="GO:0006308">
    <property type="term" value="P:DNA catabolic process"/>
    <property type="evidence" value="ECO:0007669"/>
    <property type="project" value="InterPro"/>
</dbReference>
<dbReference type="PANTHER" id="PTHR21180">
    <property type="entry name" value="ENDONUCLEASE/EXONUCLEASE/PHOSPHATASE FAMILY DOMAIN-CONTAINING PROTEIN 1"/>
    <property type="match status" value="1"/>
</dbReference>
<dbReference type="SUPFAM" id="SSF56219">
    <property type="entry name" value="DNase I-like"/>
    <property type="match status" value="1"/>
</dbReference>
<feature type="domain" description="Endonuclease/exonuclease/phosphatase" evidence="3">
    <location>
        <begin position="203"/>
        <end position="400"/>
    </location>
</feature>
<dbReference type="Gene3D" id="3.60.10.10">
    <property type="entry name" value="Endonuclease/exonuclease/phosphatase"/>
    <property type="match status" value="1"/>
</dbReference>
<accession>W4HAH7</accession>
<comment type="similarity">
    <text evidence="1">Belongs to the DNase I family.</text>
</comment>
<dbReference type="CDD" id="cd10283">
    <property type="entry name" value="MnuA_DNase1-like"/>
    <property type="match status" value="1"/>
</dbReference>
<dbReference type="InterPro" id="IPR016202">
    <property type="entry name" value="DNase_I"/>
</dbReference>
<dbReference type="OrthoDB" id="6237065at2759"/>
<dbReference type="STRING" id="112090.W4HAH7"/>
<dbReference type="Pfam" id="PF12836">
    <property type="entry name" value="HHH_3"/>
    <property type="match status" value="2"/>
</dbReference>
<dbReference type="Pfam" id="PF03372">
    <property type="entry name" value="Exo_endo_phos"/>
    <property type="match status" value="1"/>
</dbReference>
<gene>
    <name evidence="4" type="ORF">H257_00437</name>
</gene>
<dbReference type="GeneID" id="20802433"/>
<name>W4HAH7_APHAT</name>
<feature type="compositionally biased region" description="Polar residues" evidence="2">
    <location>
        <begin position="84"/>
        <end position="94"/>
    </location>
</feature>
<dbReference type="InterPro" id="IPR005135">
    <property type="entry name" value="Endo/exonuclease/phosphatase"/>
</dbReference>
<sequence length="426" mass="47511">MDINTASLDVLQTIPGVGPTLSKRIVASRPFHEHVELLAVPGIGPKRFAILGQHLLPLPAKATGSNTQDRHTSLSPKEAVIPASRSSGTRPSKSYDLHNTTFPLALNHASIEMLQLIRGIGPVLGSRIIHSRPFATVDELQSVRGISTTLLQFFRQHLTVLQSNPGSGIVMLTAPSNATCCLASASFCERVPRCPSTPRLLLATWNIRHLSKHRPTSSLHRIVHVISRFDVVALQEVRDVMVVKRLCALLPGYTYVLSPPLGTTTTEHFCYFYRKSLGFQATVVDSDHKSMARMPFVVQFRGNGPSFVLVNVHVVFGRRHRRLREIQTLHRLLTSLRDCSYDCHVILLGDFNLPPFDIGPLLGGWYPLFRPPDTTTIFNNLYDNIWLPDSISKVARGVVRVDHEFYPDTKHYPSYPITAPCFLVLV</sequence>
<dbReference type="VEuPathDB" id="FungiDB:H257_00437"/>
<dbReference type="PANTHER" id="PTHR21180:SF32">
    <property type="entry name" value="ENDONUCLEASE_EXONUCLEASE_PHOSPHATASE FAMILY DOMAIN-CONTAINING PROTEIN 1"/>
    <property type="match status" value="1"/>
</dbReference>
<dbReference type="EMBL" id="KI913114">
    <property type="protein sequence ID" value="ETV89035.1"/>
    <property type="molecule type" value="Genomic_DNA"/>
</dbReference>
<organism evidence="4">
    <name type="scientific">Aphanomyces astaci</name>
    <name type="common">Crayfish plague agent</name>
    <dbReference type="NCBI Taxonomy" id="112090"/>
    <lineage>
        <taxon>Eukaryota</taxon>
        <taxon>Sar</taxon>
        <taxon>Stramenopiles</taxon>
        <taxon>Oomycota</taxon>
        <taxon>Saprolegniomycetes</taxon>
        <taxon>Saprolegniales</taxon>
        <taxon>Verrucalvaceae</taxon>
        <taxon>Aphanomyces</taxon>
    </lineage>
</organism>
<dbReference type="RefSeq" id="XP_009821435.1">
    <property type="nucleotide sequence ID" value="XM_009823133.1"/>
</dbReference>
<evidence type="ECO:0000259" key="3">
    <source>
        <dbReference type="Pfam" id="PF03372"/>
    </source>
</evidence>
<dbReference type="SMART" id="SM00476">
    <property type="entry name" value="DNaseIc"/>
    <property type="match status" value="1"/>
</dbReference>
<dbReference type="InterPro" id="IPR051675">
    <property type="entry name" value="Endo/Exo/Phosphatase_dom_1"/>
</dbReference>
<reference evidence="4" key="1">
    <citation type="submission" date="2013-12" db="EMBL/GenBank/DDBJ databases">
        <title>The Genome Sequence of Aphanomyces astaci APO3.</title>
        <authorList>
            <consortium name="The Broad Institute Genomics Platform"/>
            <person name="Russ C."/>
            <person name="Tyler B."/>
            <person name="van West P."/>
            <person name="Dieguez-Uribeondo J."/>
            <person name="Young S.K."/>
            <person name="Zeng Q."/>
            <person name="Gargeya S."/>
            <person name="Fitzgerald M."/>
            <person name="Abouelleil A."/>
            <person name="Alvarado L."/>
            <person name="Chapman S.B."/>
            <person name="Gainer-Dewar J."/>
            <person name="Goldberg J."/>
            <person name="Griggs A."/>
            <person name="Gujja S."/>
            <person name="Hansen M."/>
            <person name="Howarth C."/>
            <person name="Imamovic A."/>
            <person name="Ireland A."/>
            <person name="Larimer J."/>
            <person name="McCowan C."/>
            <person name="Murphy C."/>
            <person name="Pearson M."/>
            <person name="Poon T.W."/>
            <person name="Priest M."/>
            <person name="Roberts A."/>
            <person name="Saif S."/>
            <person name="Shea T."/>
            <person name="Sykes S."/>
            <person name="Wortman J."/>
            <person name="Nusbaum C."/>
            <person name="Birren B."/>
        </authorList>
    </citation>
    <scope>NUCLEOTIDE SEQUENCE [LARGE SCALE GENOMIC DNA]</scope>
    <source>
        <strain evidence="4">APO3</strain>
    </source>
</reference>
<dbReference type="Gene3D" id="1.10.150.320">
    <property type="entry name" value="Photosystem II 12 kDa extrinsic protein"/>
    <property type="match status" value="2"/>
</dbReference>
<evidence type="ECO:0000256" key="1">
    <source>
        <dbReference type="ARBA" id="ARBA00007359"/>
    </source>
</evidence>
<dbReference type="GO" id="GO:0004536">
    <property type="term" value="F:DNA nuclease activity"/>
    <property type="evidence" value="ECO:0007669"/>
    <property type="project" value="InterPro"/>
</dbReference>
<evidence type="ECO:0000256" key="2">
    <source>
        <dbReference type="SAM" id="MobiDB-lite"/>
    </source>
</evidence>
<dbReference type="AlphaFoldDB" id="W4HAH7"/>
<dbReference type="SUPFAM" id="SSF81585">
    <property type="entry name" value="PsbU/PolX domain-like"/>
    <property type="match status" value="2"/>
</dbReference>
<protein>
    <recommendedName>
        <fullName evidence="3">Endonuclease/exonuclease/phosphatase domain-containing protein</fullName>
    </recommendedName>
</protein>
<evidence type="ECO:0000313" key="4">
    <source>
        <dbReference type="EMBL" id="ETV89035.1"/>
    </source>
</evidence>
<proteinExistence type="inferred from homology"/>